<dbReference type="RefSeq" id="XP_001272382.1">
    <property type="nucleotide sequence ID" value="XM_001272381.1"/>
</dbReference>
<dbReference type="KEGG" id="act:ACLA_065900"/>
<dbReference type="AlphaFoldDB" id="A1CG76"/>
<keyword evidence="5" id="KW-1185">Reference proteome</keyword>
<protein>
    <recommendedName>
        <fullName evidence="6">Zn(2)-C6 fungal-type domain-containing protein</fullName>
    </recommendedName>
</protein>
<evidence type="ECO:0000313" key="5">
    <source>
        <dbReference type="Proteomes" id="UP000006701"/>
    </source>
</evidence>
<dbReference type="HOGENOM" id="CLU_008719_1_0_1"/>
<dbReference type="EMBL" id="DS027053">
    <property type="protein sequence ID" value="EAW10956.1"/>
    <property type="molecule type" value="Genomic_DNA"/>
</dbReference>
<accession>A1CG76</accession>
<evidence type="ECO:0000256" key="3">
    <source>
        <dbReference type="SAM" id="MobiDB-lite"/>
    </source>
</evidence>
<dbReference type="PANTHER" id="PTHR37534">
    <property type="entry name" value="TRANSCRIPTIONAL ACTIVATOR PROTEIN UGA3"/>
    <property type="match status" value="1"/>
</dbReference>
<evidence type="ECO:0000256" key="1">
    <source>
        <dbReference type="ARBA" id="ARBA00004123"/>
    </source>
</evidence>
<evidence type="ECO:0008006" key="6">
    <source>
        <dbReference type="Google" id="ProtNLM"/>
    </source>
</evidence>
<dbReference type="Proteomes" id="UP000006701">
    <property type="component" value="Unassembled WGS sequence"/>
</dbReference>
<evidence type="ECO:0000256" key="2">
    <source>
        <dbReference type="ARBA" id="ARBA00023242"/>
    </source>
</evidence>
<dbReference type="GO" id="GO:0045944">
    <property type="term" value="P:positive regulation of transcription by RNA polymerase II"/>
    <property type="evidence" value="ECO:0007669"/>
    <property type="project" value="TreeGrafter"/>
</dbReference>
<proteinExistence type="predicted"/>
<reference evidence="4 5" key="1">
    <citation type="journal article" date="2008" name="PLoS Genet.">
        <title>Genomic islands in the pathogenic filamentous fungus Aspergillus fumigatus.</title>
        <authorList>
            <person name="Fedorova N.D."/>
            <person name="Khaldi N."/>
            <person name="Joardar V.S."/>
            <person name="Maiti R."/>
            <person name="Amedeo P."/>
            <person name="Anderson M.J."/>
            <person name="Crabtree J."/>
            <person name="Silva J.C."/>
            <person name="Badger J.H."/>
            <person name="Albarraq A."/>
            <person name="Angiuoli S."/>
            <person name="Bussey H."/>
            <person name="Bowyer P."/>
            <person name="Cotty P.J."/>
            <person name="Dyer P.S."/>
            <person name="Egan A."/>
            <person name="Galens K."/>
            <person name="Fraser-Liggett C.M."/>
            <person name="Haas B.J."/>
            <person name="Inman J.M."/>
            <person name="Kent R."/>
            <person name="Lemieux S."/>
            <person name="Malavazi I."/>
            <person name="Orvis J."/>
            <person name="Roemer T."/>
            <person name="Ronning C.M."/>
            <person name="Sundaram J.P."/>
            <person name="Sutton G."/>
            <person name="Turner G."/>
            <person name="Venter J.C."/>
            <person name="White O.R."/>
            <person name="Whitty B.R."/>
            <person name="Youngman P."/>
            <person name="Wolfe K.H."/>
            <person name="Goldman G.H."/>
            <person name="Wortman J.R."/>
            <person name="Jiang B."/>
            <person name="Denning D.W."/>
            <person name="Nierman W.C."/>
        </authorList>
    </citation>
    <scope>NUCLEOTIDE SEQUENCE [LARGE SCALE GENOMIC DNA]</scope>
    <source>
        <strain evidence="5">ATCC 1007 / CBS 513.65 / DSM 816 / NCTC 3887 / NRRL 1</strain>
    </source>
</reference>
<name>A1CG76_ASPCL</name>
<comment type="subcellular location">
    <subcellularLocation>
        <location evidence="1">Nucleus</location>
    </subcellularLocation>
</comment>
<organism evidence="4 5">
    <name type="scientific">Aspergillus clavatus (strain ATCC 1007 / CBS 513.65 / DSM 816 / NCTC 3887 / NRRL 1 / QM 1276 / 107)</name>
    <dbReference type="NCBI Taxonomy" id="344612"/>
    <lineage>
        <taxon>Eukaryota</taxon>
        <taxon>Fungi</taxon>
        <taxon>Dikarya</taxon>
        <taxon>Ascomycota</taxon>
        <taxon>Pezizomycotina</taxon>
        <taxon>Eurotiomycetes</taxon>
        <taxon>Eurotiomycetidae</taxon>
        <taxon>Eurotiales</taxon>
        <taxon>Aspergillaceae</taxon>
        <taxon>Aspergillus</taxon>
        <taxon>Aspergillus subgen. Fumigati</taxon>
    </lineage>
</organism>
<evidence type="ECO:0000313" key="4">
    <source>
        <dbReference type="EMBL" id="EAW10956.1"/>
    </source>
</evidence>
<dbReference type="Pfam" id="PF11951">
    <property type="entry name" value="Fungal_trans_2"/>
    <property type="match status" value="1"/>
</dbReference>
<dbReference type="PANTHER" id="PTHR37534:SF25">
    <property type="entry name" value="ZN(II)2CYS6 TRANSCRIPTION FACTOR (EUROFUNG)"/>
    <property type="match status" value="1"/>
</dbReference>
<dbReference type="OMA" id="EASFWVF"/>
<dbReference type="GO" id="GO:0005634">
    <property type="term" value="C:nucleus"/>
    <property type="evidence" value="ECO:0007669"/>
    <property type="project" value="UniProtKB-SubCell"/>
</dbReference>
<dbReference type="OrthoDB" id="4525710at2759"/>
<feature type="region of interest" description="Disordered" evidence="3">
    <location>
        <begin position="29"/>
        <end position="56"/>
    </location>
</feature>
<gene>
    <name evidence="4" type="ORF">ACLA_065900</name>
</gene>
<dbReference type="GeneID" id="4704621"/>
<dbReference type="VEuPathDB" id="FungiDB:ACLA_065900"/>
<dbReference type="GO" id="GO:0000976">
    <property type="term" value="F:transcription cis-regulatory region binding"/>
    <property type="evidence" value="ECO:0007669"/>
    <property type="project" value="TreeGrafter"/>
</dbReference>
<sequence length="532" mass="59530">MAPPCDKTGTECLRCQRSGRKCIPAPAKPEEVTFRHGQNPSLRPRGPPRYGESDLTFPDNQIWVKTPPEVAFEDETDRTAADYQVVPLGGSTSFLAIVPEDQPSTYIPTLSSSAATHASANSDVPLNHPGWTRFSEHYIPNASNTLLPLESLISRPKLGSLNEAFLLRHFRNTLGAWLDVCDPEMHFSLDVVEQAPSCPLLLYACLAIAARHLSHTKHLIPPNTADEYHERCIAILLPTLENRDFSIGIEVLLASTVILRFFEQISSHAPSNDLQRHLLAGSVYVSAQVDCAISGGLAEASFWVFVMQDILFALVHRNPLRLILNPFEQKLRQVWEDTTTQIERDWTHKAIWLLAEAINYCYGANDHMSPDVVDGGPLDSKIRAWEIEKPESFQPLHFSPGEPRNGRPFPVVWYTTSLQATAAQHICMAKALLLEHELRHMHPDINLEKTMKMKDDVMKNLGILFGIALSTDDDPSVRIMACHALCACGSWIRDPLAQHCLLDLLRKTEAENGWPWAFVVQKLSQDWGHAAT</sequence>
<dbReference type="GO" id="GO:0003700">
    <property type="term" value="F:DNA-binding transcription factor activity"/>
    <property type="evidence" value="ECO:0007669"/>
    <property type="project" value="TreeGrafter"/>
</dbReference>
<dbReference type="eggNOG" id="ENOG502QV4K">
    <property type="taxonomic scope" value="Eukaryota"/>
</dbReference>
<dbReference type="InterPro" id="IPR021858">
    <property type="entry name" value="Fun_TF"/>
</dbReference>
<keyword evidence="2" id="KW-0539">Nucleus</keyword>